<gene>
    <name evidence="10" type="ORF">OFUS_LOCUS11473</name>
</gene>
<evidence type="ECO:0000256" key="9">
    <source>
        <dbReference type="RuleBase" id="RU003694"/>
    </source>
</evidence>
<evidence type="ECO:0000256" key="8">
    <source>
        <dbReference type="PIRNR" id="PIRNR000447"/>
    </source>
</evidence>
<dbReference type="SUPFAM" id="SSF53901">
    <property type="entry name" value="Thiolase-like"/>
    <property type="match status" value="2"/>
</dbReference>
<keyword evidence="6 8" id="KW-0275">Fatty acid biosynthesis</keyword>
<dbReference type="PANTHER" id="PTHR11712:SF336">
    <property type="entry name" value="3-OXOACYL-[ACYL-CARRIER-PROTEIN] SYNTHASE, MITOCHONDRIAL"/>
    <property type="match status" value="1"/>
</dbReference>
<dbReference type="EMBL" id="CAIIXF020000006">
    <property type="protein sequence ID" value="CAH1785414.1"/>
    <property type="molecule type" value="Genomic_DNA"/>
</dbReference>
<sequence>MTACVSVGRRVVVTGIGLVTCLGVGVEHVWRRLLRGDSGITHVKIREFENTKIPCTVAGHIPRGSSIGDLNMEQLYSTAEQREMSTMSLYALEAAREALKMAKWDSPSLTEEGKLETGVAVGSGMVGLDDIYEVAETLYKQGYRKVDPRFVPRILINIPAGLISMKYGFQGPNHAVSTACTTGLHATGDAFRFIKYGDANVMVCGGTEACISPIGLAGFAKMRALSTKFNDTPHKASRPFDESRDGFVMSEGAGIMVLEELEHAKARGVDILAEVKGYGLSGEAHHISSPTESGRGAELCMTKALHEAKVDISEIGYINAHATSTPVGDAAELRAISRVFGNNKLAISSTKGAVGHLLGAAGSVESIFTILALKTRNIPFNTNLQNEDKEFKDLNLVKGEPQLMPSGVTHAVTNSFGFGGTNASLCLASYNSHTSQ</sequence>
<evidence type="ECO:0000256" key="4">
    <source>
        <dbReference type="ARBA" id="ARBA00022832"/>
    </source>
</evidence>
<dbReference type="OrthoDB" id="5334845at2759"/>
<dbReference type="Pfam" id="PF02801">
    <property type="entry name" value="Ketoacyl-synt_C"/>
    <property type="match status" value="1"/>
</dbReference>
<dbReference type="NCBIfam" id="NF005589">
    <property type="entry name" value="PRK07314.1"/>
    <property type="match status" value="1"/>
</dbReference>
<dbReference type="Pfam" id="PF00109">
    <property type="entry name" value="ketoacyl-synt"/>
    <property type="match status" value="1"/>
</dbReference>
<keyword evidence="5" id="KW-0443">Lipid metabolism</keyword>
<evidence type="ECO:0000256" key="2">
    <source>
        <dbReference type="ARBA" id="ARBA00022516"/>
    </source>
</evidence>
<keyword evidence="7" id="KW-0012">Acyltransferase</keyword>
<dbReference type="PIRSF" id="PIRSF000447">
    <property type="entry name" value="KAS_II"/>
    <property type="match status" value="1"/>
</dbReference>
<dbReference type="GO" id="GO:0005739">
    <property type="term" value="C:mitochondrion"/>
    <property type="evidence" value="ECO:0007669"/>
    <property type="project" value="TreeGrafter"/>
</dbReference>
<dbReference type="CDD" id="cd00834">
    <property type="entry name" value="KAS_I_II"/>
    <property type="match status" value="1"/>
</dbReference>
<dbReference type="Gene3D" id="3.40.47.10">
    <property type="match status" value="1"/>
</dbReference>
<keyword evidence="4" id="KW-0276">Fatty acid metabolism</keyword>
<evidence type="ECO:0000256" key="6">
    <source>
        <dbReference type="ARBA" id="ARBA00023160"/>
    </source>
</evidence>
<dbReference type="InterPro" id="IPR017568">
    <property type="entry name" value="3-oxoacyl-ACP_synth-2"/>
</dbReference>
<dbReference type="InterPro" id="IPR016039">
    <property type="entry name" value="Thiolase-like"/>
</dbReference>
<comment type="similarity">
    <text evidence="1 8 9">Belongs to the thiolase-like superfamily. Beta-ketoacyl-ACP synthases family.</text>
</comment>
<keyword evidence="2 8" id="KW-0444">Lipid biosynthesis</keyword>
<reference evidence="10" key="1">
    <citation type="submission" date="2022-03" db="EMBL/GenBank/DDBJ databases">
        <authorList>
            <person name="Martin C."/>
        </authorList>
    </citation>
    <scope>NUCLEOTIDE SEQUENCE</scope>
</reference>
<evidence type="ECO:0000256" key="1">
    <source>
        <dbReference type="ARBA" id="ARBA00008467"/>
    </source>
</evidence>
<evidence type="ECO:0000256" key="5">
    <source>
        <dbReference type="ARBA" id="ARBA00023098"/>
    </source>
</evidence>
<dbReference type="PROSITE" id="PS52004">
    <property type="entry name" value="KS3_2"/>
    <property type="match status" value="1"/>
</dbReference>
<dbReference type="NCBIfam" id="TIGR03150">
    <property type="entry name" value="fabF"/>
    <property type="match status" value="1"/>
</dbReference>
<dbReference type="InterPro" id="IPR000794">
    <property type="entry name" value="Beta-ketoacyl_synthase"/>
</dbReference>
<accession>A0A8J1UDM3</accession>
<dbReference type="AlphaFoldDB" id="A0A8J1UDM3"/>
<keyword evidence="3 8" id="KW-0808">Transferase</keyword>
<evidence type="ECO:0000313" key="10">
    <source>
        <dbReference type="EMBL" id="CAH1785414.1"/>
    </source>
</evidence>
<dbReference type="InterPro" id="IPR014030">
    <property type="entry name" value="Ketoacyl_synth_N"/>
</dbReference>
<evidence type="ECO:0000256" key="3">
    <source>
        <dbReference type="ARBA" id="ARBA00022679"/>
    </source>
</evidence>
<dbReference type="GO" id="GO:0006633">
    <property type="term" value="P:fatty acid biosynthetic process"/>
    <property type="evidence" value="ECO:0007669"/>
    <property type="project" value="UniProtKB-KW"/>
</dbReference>
<dbReference type="InterPro" id="IPR020841">
    <property type="entry name" value="PKS_Beta-ketoAc_synthase_dom"/>
</dbReference>
<dbReference type="Proteomes" id="UP000749559">
    <property type="component" value="Unassembled WGS sequence"/>
</dbReference>
<keyword evidence="11" id="KW-1185">Reference proteome</keyword>
<comment type="caution">
    <text evidence="10">The sequence shown here is derived from an EMBL/GenBank/DDBJ whole genome shotgun (WGS) entry which is preliminary data.</text>
</comment>
<evidence type="ECO:0000313" key="11">
    <source>
        <dbReference type="Proteomes" id="UP000749559"/>
    </source>
</evidence>
<proteinExistence type="inferred from homology"/>
<dbReference type="PANTHER" id="PTHR11712">
    <property type="entry name" value="POLYKETIDE SYNTHASE-RELATED"/>
    <property type="match status" value="1"/>
</dbReference>
<dbReference type="FunFam" id="3.40.47.10:FF:000009">
    <property type="entry name" value="3-oxoacyl-[acyl-carrier-protein] synthase 2"/>
    <property type="match status" value="1"/>
</dbReference>
<dbReference type="SMART" id="SM00825">
    <property type="entry name" value="PKS_KS"/>
    <property type="match status" value="1"/>
</dbReference>
<protein>
    <recommendedName>
        <fullName evidence="8">3-oxoacyl-[acyl-carrier-protein] synthase</fullName>
    </recommendedName>
</protein>
<evidence type="ECO:0000256" key="7">
    <source>
        <dbReference type="ARBA" id="ARBA00023315"/>
    </source>
</evidence>
<name>A0A8J1UDM3_OWEFU</name>
<organism evidence="10 11">
    <name type="scientific">Owenia fusiformis</name>
    <name type="common">Polychaete worm</name>
    <dbReference type="NCBI Taxonomy" id="6347"/>
    <lineage>
        <taxon>Eukaryota</taxon>
        <taxon>Metazoa</taxon>
        <taxon>Spiralia</taxon>
        <taxon>Lophotrochozoa</taxon>
        <taxon>Annelida</taxon>
        <taxon>Polychaeta</taxon>
        <taxon>Sedentaria</taxon>
        <taxon>Canalipalpata</taxon>
        <taxon>Sabellida</taxon>
        <taxon>Oweniida</taxon>
        <taxon>Oweniidae</taxon>
        <taxon>Owenia</taxon>
    </lineage>
</organism>
<dbReference type="InterPro" id="IPR014031">
    <property type="entry name" value="Ketoacyl_synth_C"/>
</dbReference>
<dbReference type="GO" id="GO:0004315">
    <property type="term" value="F:3-oxoacyl-[acyl-carrier-protein] synthase activity"/>
    <property type="evidence" value="ECO:0007669"/>
    <property type="project" value="TreeGrafter"/>
</dbReference>